<dbReference type="PROSITE" id="PS50927">
    <property type="entry name" value="BULB_LECTIN"/>
    <property type="match status" value="1"/>
</dbReference>
<evidence type="ECO:0000256" key="10">
    <source>
        <dbReference type="ARBA" id="ARBA00022741"/>
    </source>
</evidence>
<dbReference type="PANTHER" id="PTHR47974">
    <property type="entry name" value="OS07G0415500 PROTEIN"/>
    <property type="match status" value="1"/>
</dbReference>
<evidence type="ECO:0000256" key="19">
    <source>
        <dbReference type="ARBA" id="ARBA00048679"/>
    </source>
</evidence>
<evidence type="ECO:0000256" key="13">
    <source>
        <dbReference type="ARBA" id="ARBA00022989"/>
    </source>
</evidence>
<dbReference type="Gene3D" id="3.30.200.20">
    <property type="entry name" value="Phosphorylase Kinase, domain 1"/>
    <property type="match status" value="2"/>
</dbReference>
<feature type="transmembrane region" description="Helical" evidence="21">
    <location>
        <begin position="662"/>
        <end position="685"/>
    </location>
</feature>
<evidence type="ECO:0000256" key="17">
    <source>
        <dbReference type="ARBA" id="ARBA00023180"/>
    </source>
</evidence>
<dbReference type="Gene3D" id="2.90.10.10">
    <property type="entry name" value="Bulb-type lectin domain"/>
    <property type="match status" value="1"/>
</dbReference>
<dbReference type="CDD" id="cd01098">
    <property type="entry name" value="PAN_AP_plant"/>
    <property type="match status" value="1"/>
</dbReference>
<feature type="domain" description="Bulb-type lectin" evidence="23">
    <location>
        <begin position="280"/>
        <end position="404"/>
    </location>
</feature>
<evidence type="ECO:0000256" key="18">
    <source>
        <dbReference type="ARBA" id="ARBA00047899"/>
    </source>
</evidence>
<evidence type="ECO:0000259" key="22">
    <source>
        <dbReference type="PROSITE" id="PS50011"/>
    </source>
</evidence>
<keyword evidence="3" id="KW-1003">Cell membrane</keyword>
<evidence type="ECO:0000256" key="4">
    <source>
        <dbReference type="ARBA" id="ARBA00022527"/>
    </source>
</evidence>
<keyword evidence="15" id="KW-1015">Disulfide bond</keyword>
<evidence type="ECO:0000256" key="2">
    <source>
        <dbReference type="ARBA" id="ARBA00012513"/>
    </source>
</evidence>
<dbReference type="InterPro" id="IPR008271">
    <property type="entry name" value="Ser/Thr_kinase_AS"/>
</dbReference>
<feature type="binding site" evidence="20">
    <location>
        <position position="156"/>
    </location>
    <ligand>
        <name>ATP</name>
        <dbReference type="ChEBI" id="CHEBI:30616"/>
    </ligand>
</feature>
<dbReference type="SMART" id="SM00108">
    <property type="entry name" value="B_lectin"/>
    <property type="match status" value="1"/>
</dbReference>
<organism evidence="25 26">
    <name type="scientific">Citrus unshiu</name>
    <name type="common">Satsuma mandarin</name>
    <name type="synonym">Citrus nobilis var. unshiu</name>
    <dbReference type="NCBI Taxonomy" id="55188"/>
    <lineage>
        <taxon>Eukaryota</taxon>
        <taxon>Viridiplantae</taxon>
        <taxon>Streptophyta</taxon>
        <taxon>Embryophyta</taxon>
        <taxon>Tracheophyta</taxon>
        <taxon>Spermatophyta</taxon>
        <taxon>Magnoliopsida</taxon>
        <taxon>eudicotyledons</taxon>
        <taxon>Gunneridae</taxon>
        <taxon>Pentapetalae</taxon>
        <taxon>rosids</taxon>
        <taxon>malvids</taxon>
        <taxon>Sapindales</taxon>
        <taxon>Rutaceae</taxon>
        <taxon>Aurantioideae</taxon>
        <taxon>Citrus</taxon>
    </lineage>
</organism>
<dbReference type="FunFam" id="1.10.510.10:FF:000227">
    <property type="entry name" value="Serine/threonine-protein kinase"/>
    <property type="match status" value="1"/>
</dbReference>
<keyword evidence="4" id="KW-0723">Serine/threonine-protein kinase</keyword>
<dbReference type="CDD" id="cd12087">
    <property type="entry name" value="TM_EGFR-like"/>
    <property type="match status" value="1"/>
</dbReference>
<dbReference type="GO" id="GO:0048544">
    <property type="term" value="P:recognition of pollen"/>
    <property type="evidence" value="ECO:0007669"/>
    <property type="project" value="InterPro"/>
</dbReference>
<feature type="non-terminal residue" evidence="25">
    <location>
        <position position="1"/>
    </location>
</feature>
<evidence type="ECO:0000256" key="7">
    <source>
        <dbReference type="ARBA" id="ARBA00022692"/>
    </source>
</evidence>
<reference evidence="25 26" key="1">
    <citation type="journal article" date="2017" name="Front. Genet.">
        <title>Draft sequencing of the heterozygous diploid genome of Satsuma (Citrus unshiu Marc.) using a hybrid assembly approach.</title>
        <authorList>
            <person name="Shimizu T."/>
            <person name="Tanizawa Y."/>
            <person name="Mochizuki T."/>
            <person name="Nagasaki H."/>
            <person name="Yoshioka T."/>
            <person name="Toyoda A."/>
            <person name="Fujiyama A."/>
            <person name="Kaminuma E."/>
            <person name="Nakamura Y."/>
        </authorList>
    </citation>
    <scope>NUCLEOTIDE SEQUENCE [LARGE SCALE GENOMIC DNA]</scope>
    <source>
        <strain evidence="26">cv. Miyagawa wase</strain>
    </source>
</reference>
<dbReference type="STRING" id="55188.A0A2H5Q8X1"/>
<dbReference type="InterPro" id="IPR000719">
    <property type="entry name" value="Prot_kinase_dom"/>
</dbReference>
<dbReference type="EMBL" id="BDQV01000243">
    <property type="protein sequence ID" value="GAY60715.1"/>
    <property type="molecule type" value="Genomic_DNA"/>
</dbReference>
<keyword evidence="8" id="KW-0732">Signal</keyword>
<evidence type="ECO:0000256" key="3">
    <source>
        <dbReference type="ARBA" id="ARBA00022475"/>
    </source>
</evidence>
<evidence type="ECO:0000259" key="23">
    <source>
        <dbReference type="PROSITE" id="PS50927"/>
    </source>
</evidence>
<keyword evidence="13 21" id="KW-1133">Transmembrane helix</keyword>
<feature type="domain" description="Protein kinase" evidence="22">
    <location>
        <begin position="715"/>
        <end position="975"/>
    </location>
</feature>
<dbReference type="InterPro" id="IPR017441">
    <property type="entry name" value="Protein_kinase_ATP_BS"/>
</dbReference>
<feature type="non-terminal residue" evidence="25">
    <location>
        <position position="1034"/>
    </location>
</feature>
<dbReference type="PROSITE" id="PS50011">
    <property type="entry name" value="PROTEIN_KINASE_DOM"/>
    <property type="match status" value="2"/>
</dbReference>
<dbReference type="SUPFAM" id="SSF51110">
    <property type="entry name" value="alpha-D-mannose-specific plant lectins"/>
    <property type="match status" value="1"/>
</dbReference>
<dbReference type="GO" id="GO:0030246">
    <property type="term" value="F:carbohydrate binding"/>
    <property type="evidence" value="ECO:0007669"/>
    <property type="project" value="UniProtKB-KW"/>
</dbReference>
<evidence type="ECO:0000256" key="20">
    <source>
        <dbReference type="PROSITE-ProRule" id="PRU10141"/>
    </source>
</evidence>
<dbReference type="SUPFAM" id="SSF57414">
    <property type="entry name" value="Hairpin loop containing domain-like"/>
    <property type="match status" value="1"/>
</dbReference>
<keyword evidence="9" id="KW-0430">Lectin</keyword>
<evidence type="ECO:0000256" key="6">
    <source>
        <dbReference type="ARBA" id="ARBA00022679"/>
    </source>
</evidence>
<evidence type="ECO:0000259" key="24">
    <source>
        <dbReference type="PROSITE" id="PS50948"/>
    </source>
</evidence>
<dbReference type="Pfam" id="PF01453">
    <property type="entry name" value="B_lectin"/>
    <property type="match status" value="1"/>
</dbReference>
<dbReference type="SMART" id="SM00473">
    <property type="entry name" value="PAN_AP"/>
    <property type="match status" value="1"/>
</dbReference>
<dbReference type="GO" id="GO:0004674">
    <property type="term" value="F:protein serine/threonine kinase activity"/>
    <property type="evidence" value="ECO:0007669"/>
    <property type="project" value="UniProtKB-KW"/>
</dbReference>
<accession>A0A2H5Q8X1</accession>
<keyword evidence="11" id="KW-0418">Kinase</keyword>
<dbReference type="InterPro" id="IPR036426">
    <property type="entry name" value="Bulb-type_lectin_dom_sf"/>
</dbReference>
<dbReference type="Pfam" id="PF08276">
    <property type="entry name" value="PAN_2"/>
    <property type="match status" value="1"/>
</dbReference>
<dbReference type="Pfam" id="PF00069">
    <property type="entry name" value="Pkinase"/>
    <property type="match status" value="1"/>
</dbReference>
<evidence type="ECO:0000256" key="11">
    <source>
        <dbReference type="ARBA" id="ARBA00022777"/>
    </source>
</evidence>
<gene>
    <name evidence="25" type="ORF">CUMW_204160</name>
</gene>
<dbReference type="CDD" id="cd00028">
    <property type="entry name" value="B_lectin"/>
    <property type="match status" value="1"/>
</dbReference>
<comment type="caution">
    <text evidence="25">The sequence shown here is derived from an EMBL/GenBank/DDBJ whole genome shotgun (WGS) entry which is preliminary data.</text>
</comment>
<protein>
    <recommendedName>
        <fullName evidence="2">non-specific serine/threonine protein kinase</fullName>
        <ecNumber evidence="2">2.7.11.1</ecNumber>
    </recommendedName>
</protein>
<keyword evidence="7 21" id="KW-0812">Transmembrane</keyword>
<keyword evidence="16" id="KW-0675">Receptor</keyword>
<feature type="domain" description="Apple" evidence="24">
    <location>
        <begin position="571"/>
        <end position="650"/>
    </location>
</feature>
<evidence type="ECO:0000256" key="21">
    <source>
        <dbReference type="SAM" id="Phobius"/>
    </source>
</evidence>
<dbReference type="AlphaFoldDB" id="A0A2H5Q8X1"/>
<evidence type="ECO:0000256" key="9">
    <source>
        <dbReference type="ARBA" id="ARBA00022734"/>
    </source>
</evidence>
<proteinExistence type="predicted"/>
<dbReference type="FunFam" id="3.30.200.20:FF:000178">
    <property type="entry name" value="serine/threonine-protein kinase PBS1-like"/>
    <property type="match status" value="1"/>
</dbReference>
<evidence type="ECO:0000256" key="16">
    <source>
        <dbReference type="ARBA" id="ARBA00023170"/>
    </source>
</evidence>
<evidence type="ECO:0000256" key="5">
    <source>
        <dbReference type="ARBA" id="ARBA00022553"/>
    </source>
</evidence>
<evidence type="ECO:0000256" key="14">
    <source>
        <dbReference type="ARBA" id="ARBA00023136"/>
    </source>
</evidence>
<dbReference type="Proteomes" id="UP000236630">
    <property type="component" value="Unassembled WGS sequence"/>
</dbReference>
<comment type="catalytic activity">
    <reaction evidence="18">
        <text>L-threonyl-[protein] + ATP = O-phospho-L-threonyl-[protein] + ADP + H(+)</text>
        <dbReference type="Rhea" id="RHEA:46608"/>
        <dbReference type="Rhea" id="RHEA-COMP:11060"/>
        <dbReference type="Rhea" id="RHEA-COMP:11605"/>
        <dbReference type="ChEBI" id="CHEBI:15378"/>
        <dbReference type="ChEBI" id="CHEBI:30013"/>
        <dbReference type="ChEBI" id="CHEBI:30616"/>
        <dbReference type="ChEBI" id="CHEBI:61977"/>
        <dbReference type="ChEBI" id="CHEBI:456216"/>
        <dbReference type="EC" id="2.7.11.1"/>
    </reaction>
</comment>
<evidence type="ECO:0000256" key="12">
    <source>
        <dbReference type="ARBA" id="ARBA00022840"/>
    </source>
</evidence>
<dbReference type="SUPFAM" id="SSF56112">
    <property type="entry name" value="Protein kinase-like (PK-like)"/>
    <property type="match status" value="2"/>
</dbReference>
<keyword evidence="17" id="KW-0325">Glycoprotein</keyword>
<dbReference type="PROSITE" id="PS50948">
    <property type="entry name" value="PAN"/>
    <property type="match status" value="1"/>
</dbReference>
<keyword evidence="10 20" id="KW-0547">Nucleotide-binding</keyword>
<feature type="transmembrane region" description="Helical" evidence="21">
    <location>
        <begin position="74"/>
        <end position="96"/>
    </location>
</feature>
<comment type="catalytic activity">
    <reaction evidence="19">
        <text>L-seryl-[protein] + ATP = O-phospho-L-seryl-[protein] + ADP + H(+)</text>
        <dbReference type="Rhea" id="RHEA:17989"/>
        <dbReference type="Rhea" id="RHEA-COMP:9863"/>
        <dbReference type="Rhea" id="RHEA-COMP:11604"/>
        <dbReference type="ChEBI" id="CHEBI:15378"/>
        <dbReference type="ChEBI" id="CHEBI:29999"/>
        <dbReference type="ChEBI" id="CHEBI:30616"/>
        <dbReference type="ChEBI" id="CHEBI:83421"/>
        <dbReference type="ChEBI" id="CHEBI:456216"/>
        <dbReference type="EC" id="2.7.11.1"/>
    </reaction>
</comment>
<evidence type="ECO:0000256" key="8">
    <source>
        <dbReference type="ARBA" id="ARBA00022729"/>
    </source>
</evidence>
<dbReference type="EC" id="2.7.11.1" evidence="2"/>
<dbReference type="PROSITE" id="PS00107">
    <property type="entry name" value="PROTEIN_KINASE_ATP"/>
    <property type="match status" value="2"/>
</dbReference>
<dbReference type="Pfam" id="PF00954">
    <property type="entry name" value="S_locus_glycop"/>
    <property type="match status" value="1"/>
</dbReference>
<dbReference type="FunFam" id="2.90.10.10:FF:000002">
    <property type="entry name" value="Serine/threonine-protein kinase"/>
    <property type="match status" value="1"/>
</dbReference>
<comment type="subcellular location">
    <subcellularLocation>
        <location evidence="1">Cell membrane</location>
        <topology evidence="1">Single-pass type I membrane protein</topology>
    </subcellularLocation>
</comment>
<dbReference type="FunFam" id="3.30.200.20:FF:000370">
    <property type="entry name" value="Receptor-like protein kinase 4"/>
    <property type="match status" value="1"/>
</dbReference>
<dbReference type="InterPro" id="IPR000858">
    <property type="entry name" value="S_locus_glycoprot_dom"/>
</dbReference>
<dbReference type="Pfam" id="PF07714">
    <property type="entry name" value="PK_Tyr_Ser-Thr"/>
    <property type="match status" value="1"/>
</dbReference>
<keyword evidence="26" id="KW-1185">Reference proteome</keyword>
<dbReference type="InterPro" id="IPR003609">
    <property type="entry name" value="Pan_app"/>
</dbReference>
<dbReference type="InterPro" id="IPR001245">
    <property type="entry name" value="Ser-Thr/Tyr_kinase_cat_dom"/>
</dbReference>
<name>A0A2H5Q8X1_CITUN</name>
<keyword evidence="12 20" id="KW-0067">ATP-binding</keyword>
<dbReference type="SMART" id="SM00220">
    <property type="entry name" value="S_TKc"/>
    <property type="match status" value="1"/>
</dbReference>
<sequence length="1034" mass="115196">KKEDIIFFTESSETSAASSQAKFAGSSANNACSIWIGSLLSLHQLSPGDANGKTIYVKLAASEFSSSSNNKGTVIGAVVGSVSFVALLGLLAFMYFRKRENTMKTSKSVEDGSLVAFAYKDVLTATKNFSEKLGGGGFGSVFKGRLPNSSVIAVKKLQSFSQGEKQFRAEVSTIGNIQHVNLVRLRGFCSEGTKKLLVYDYMPNGSLDSHIFHREDSKVLDWKTRYQIALGTARGLAYLHENTEFVVVAAAMEIIKNNSWLMLFVLFTCFSLKSHVSFGADTISANQSLSGDQTIVSKGGVFAFGFFNPAPGKSSNYYIGMWYNKVSERTIVWGANREQPVSDRFSSVLRISDGNLILFNESQLPIWSTNLTATSRRSVVAVLLDEGNLVLRDLSNNLSEQLWRSFDHPAHTWIPGMKLTFNKRNNVSQLLTSWKNKENPAPGLFSLELAPDGSNQNVILWNRSEQYWRSGPWDDNAKIFTLVPEMTLNYIYNFSYVSNENESYFTYNVKDSTYTSRFIMDVSGQVKQMNWLPTNSCTCNEQTERFQQKSVSDWNLEDYSGGCVRKTPLQCENNSPANGKSDQFFQYSNMKLPKHPQSVAVGGIRECETHCLNNCSCTAYAYKDNACSIWFVGLQQLQGGRDTIYIKLAASEFESPKNNKGVVIGSVVGSVAVVALICLIMLVYLRRRKTATVTTETLEGSLVAFAYKDLQTAIKNFSEKLGGGGFGSVFKGVFPNSNLTAVKKIESWSQGEKQFRTEVSTIGNIQHVNLVRLLGFCSELVDSHLFTEKDSDFHDWKTRYQNSMGTARGLAYLHEKCRDCIIHCDIKPENILLDAEFCPKVSDFGLAKLVGREFSRVLTTMRGTRGYLAPEWISGVAITAKADVYSYGMMLFEFVSGRRNSQESEDGKVKFFPSWAAKQIVEGSNLISLLDPRLEGNADEEELARLCKVACWCIQDDETHRPSMGQVVQILEGVLDVTLPPIPRALQVMVDDHEHVVFFTESSSSQSSLNQRATIQLLHLKQRAPHHQEVLKSV</sequence>
<feature type="binding site" evidence="20">
    <location>
        <position position="744"/>
    </location>
    <ligand>
        <name>ATP</name>
        <dbReference type="ChEBI" id="CHEBI:30616"/>
    </ligand>
</feature>
<evidence type="ECO:0000313" key="25">
    <source>
        <dbReference type="EMBL" id="GAY60715.1"/>
    </source>
</evidence>
<evidence type="ECO:0000313" key="26">
    <source>
        <dbReference type="Proteomes" id="UP000236630"/>
    </source>
</evidence>
<evidence type="ECO:0000256" key="15">
    <source>
        <dbReference type="ARBA" id="ARBA00023157"/>
    </source>
</evidence>
<keyword evidence="5" id="KW-0597">Phosphoprotein</keyword>
<keyword evidence="6" id="KW-0808">Transferase</keyword>
<dbReference type="Gene3D" id="1.10.510.10">
    <property type="entry name" value="Transferase(Phosphotransferase) domain 1"/>
    <property type="match status" value="2"/>
</dbReference>
<evidence type="ECO:0000256" key="1">
    <source>
        <dbReference type="ARBA" id="ARBA00004251"/>
    </source>
</evidence>
<keyword evidence="14 21" id="KW-0472">Membrane</keyword>
<dbReference type="GO" id="GO:0005524">
    <property type="term" value="F:ATP binding"/>
    <property type="evidence" value="ECO:0007669"/>
    <property type="project" value="UniProtKB-UniRule"/>
</dbReference>
<dbReference type="GO" id="GO:0005886">
    <property type="term" value="C:plasma membrane"/>
    <property type="evidence" value="ECO:0007669"/>
    <property type="project" value="UniProtKB-SubCell"/>
</dbReference>
<feature type="domain" description="Protein kinase" evidence="22">
    <location>
        <begin position="127"/>
        <end position="414"/>
    </location>
</feature>
<dbReference type="InterPro" id="IPR011009">
    <property type="entry name" value="Kinase-like_dom_sf"/>
</dbReference>
<dbReference type="PANTHER" id="PTHR47974:SF19">
    <property type="entry name" value="RECEPTOR-LIKE SERINE_THREONINE-PROTEIN KINASE"/>
    <property type="match status" value="1"/>
</dbReference>
<dbReference type="PROSITE" id="PS00108">
    <property type="entry name" value="PROTEIN_KINASE_ST"/>
    <property type="match status" value="1"/>
</dbReference>
<dbReference type="InterPro" id="IPR001480">
    <property type="entry name" value="Bulb-type_lectin_dom"/>
</dbReference>